<comment type="caution">
    <text evidence="5">The sequence shown here is derived from an EMBL/GenBank/DDBJ whole genome shotgun (WGS) entry which is preliminary data.</text>
</comment>
<dbReference type="GO" id="GO:0003729">
    <property type="term" value="F:mRNA binding"/>
    <property type="evidence" value="ECO:0007669"/>
    <property type="project" value="TreeGrafter"/>
</dbReference>
<dbReference type="Pfam" id="PF00575">
    <property type="entry name" value="S1"/>
    <property type="match status" value="2"/>
</dbReference>
<feature type="domain" description="S1 motif" evidence="4">
    <location>
        <begin position="24"/>
        <end position="92"/>
    </location>
</feature>
<dbReference type="GO" id="GO:0005840">
    <property type="term" value="C:ribosome"/>
    <property type="evidence" value="ECO:0007669"/>
    <property type="project" value="UniProtKB-KW"/>
</dbReference>
<keyword evidence="6" id="KW-1185">Reference proteome</keyword>
<evidence type="ECO:0000256" key="2">
    <source>
        <dbReference type="ARBA" id="ARBA00022980"/>
    </source>
</evidence>
<dbReference type="PANTHER" id="PTHR10724:SF7">
    <property type="entry name" value="SMALL RIBOSOMAL SUBUNIT PROTEIN BS1C"/>
    <property type="match status" value="1"/>
</dbReference>
<proteinExistence type="inferred from homology"/>
<evidence type="ECO:0000256" key="1">
    <source>
        <dbReference type="ARBA" id="ARBA00006767"/>
    </source>
</evidence>
<dbReference type="PROSITE" id="PS50126">
    <property type="entry name" value="S1"/>
    <property type="match status" value="2"/>
</dbReference>
<evidence type="ECO:0000313" key="5">
    <source>
        <dbReference type="EMBL" id="OPC79800.1"/>
    </source>
</evidence>
<sequence length="192" mass="20811">MTGHNREEISEATRLHVLRGLRRGEIRTGIVSAIVNFGVFVDIGGVDGVISVAELTWKHVSHPSEIASVGDELSVEILDVDLDRQRVSLSLKALLPDPWQEFAATHTRGRTLSGLVTKVVPFGAFVRIADGIEGLLHNVELPEHAADAPDSIRREGDVLRVEILDMDPVRRRVALTLPGTPGPTSAGDAQPR</sequence>
<reference evidence="5 6" key="1">
    <citation type="submission" date="2017-03" db="EMBL/GenBank/DDBJ databases">
        <title>Draft genome sequence of Streptomyces scabrisporus NF3, endophyte isolated from Amphipterygium adstringens.</title>
        <authorList>
            <person name="Vazquez M."/>
            <person name="Ceapa C.D."/>
            <person name="Rodriguez Luna D."/>
            <person name="Sanchez Esquivel S."/>
        </authorList>
    </citation>
    <scope>NUCLEOTIDE SEQUENCE [LARGE SCALE GENOMIC DNA]</scope>
    <source>
        <strain evidence="5 6">NF3</strain>
    </source>
</reference>
<organism evidence="5 6">
    <name type="scientific">Embleya scabrispora</name>
    <dbReference type="NCBI Taxonomy" id="159449"/>
    <lineage>
        <taxon>Bacteria</taxon>
        <taxon>Bacillati</taxon>
        <taxon>Actinomycetota</taxon>
        <taxon>Actinomycetes</taxon>
        <taxon>Kitasatosporales</taxon>
        <taxon>Streptomycetaceae</taxon>
        <taxon>Embleya</taxon>
    </lineage>
</organism>
<dbReference type="AlphaFoldDB" id="A0A1T3NSZ0"/>
<comment type="similarity">
    <text evidence="1">Belongs to the bacterial ribosomal protein bS1 family.</text>
</comment>
<keyword evidence="3" id="KW-0687">Ribonucleoprotein</keyword>
<dbReference type="InterPro" id="IPR012340">
    <property type="entry name" value="NA-bd_OB-fold"/>
</dbReference>
<dbReference type="InterPro" id="IPR050437">
    <property type="entry name" value="Ribos_protein_bS1-like"/>
</dbReference>
<dbReference type="GO" id="GO:1990904">
    <property type="term" value="C:ribonucleoprotein complex"/>
    <property type="evidence" value="ECO:0007669"/>
    <property type="project" value="UniProtKB-KW"/>
</dbReference>
<evidence type="ECO:0000313" key="6">
    <source>
        <dbReference type="Proteomes" id="UP000190037"/>
    </source>
</evidence>
<dbReference type="Gene3D" id="2.40.50.140">
    <property type="entry name" value="Nucleic acid-binding proteins"/>
    <property type="match status" value="2"/>
</dbReference>
<dbReference type="GO" id="GO:0003735">
    <property type="term" value="F:structural constituent of ribosome"/>
    <property type="evidence" value="ECO:0007669"/>
    <property type="project" value="TreeGrafter"/>
</dbReference>
<gene>
    <name evidence="5" type="ORF">B4N89_01550</name>
</gene>
<evidence type="ECO:0000256" key="3">
    <source>
        <dbReference type="ARBA" id="ARBA00023274"/>
    </source>
</evidence>
<dbReference type="SMART" id="SM00316">
    <property type="entry name" value="S1"/>
    <property type="match status" value="2"/>
</dbReference>
<dbReference type="InterPro" id="IPR003029">
    <property type="entry name" value="S1_domain"/>
</dbReference>
<dbReference type="PANTHER" id="PTHR10724">
    <property type="entry name" value="30S RIBOSOMAL PROTEIN S1"/>
    <property type="match status" value="1"/>
</dbReference>
<evidence type="ECO:0000259" key="4">
    <source>
        <dbReference type="PROSITE" id="PS50126"/>
    </source>
</evidence>
<dbReference type="GO" id="GO:0006412">
    <property type="term" value="P:translation"/>
    <property type="evidence" value="ECO:0007669"/>
    <property type="project" value="TreeGrafter"/>
</dbReference>
<feature type="domain" description="S1 motif" evidence="4">
    <location>
        <begin position="109"/>
        <end position="178"/>
    </location>
</feature>
<protein>
    <recommendedName>
        <fullName evidence="4">S1 motif domain-containing protein</fullName>
    </recommendedName>
</protein>
<accession>A0A1T3NSZ0</accession>
<dbReference type="STRING" id="159449.B4N89_01550"/>
<dbReference type="EMBL" id="MWQN01000001">
    <property type="protein sequence ID" value="OPC79800.1"/>
    <property type="molecule type" value="Genomic_DNA"/>
</dbReference>
<keyword evidence="2" id="KW-0689">Ribosomal protein</keyword>
<dbReference type="OrthoDB" id="286090at2"/>
<name>A0A1T3NSZ0_9ACTN</name>
<dbReference type="Proteomes" id="UP000190037">
    <property type="component" value="Unassembled WGS sequence"/>
</dbReference>
<dbReference type="SUPFAM" id="SSF50249">
    <property type="entry name" value="Nucleic acid-binding proteins"/>
    <property type="match status" value="2"/>
</dbReference>
<dbReference type="CDD" id="cd05688">
    <property type="entry name" value="S1_RPS1_repeat_ec3"/>
    <property type="match status" value="1"/>
</dbReference>